<organism evidence="2 3">
    <name type="scientific">Loigolactobacillus backii</name>
    <dbReference type="NCBI Taxonomy" id="375175"/>
    <lineage>
        <taxon>Bacteria</taxon>
        <taxon>Bacillati</taxon>
        <taxon>Bacillota</taxon>
        <taxon>Bacilli</taxon>
        <taxon>Lactobacillales</taxon>
        <taxon>Lactobacillaceae</taxon>
        <taxon>Loigolactobacillus</taxon>
    </lineage>
</organism>
<reference evidence="2 3" key="1">
    <citation type="submission" date="2016-03" db="EMBL/GenBank/DDBJ databases">
        <title>Pediococcus and Lactobacillus from brewery environment - whole genome sequencing and assembly.</title>
        <authorList>
            <person name="Behr J."/>
            <person name="Geissler A.J."/>
            <person name="Vogel R.F."/>
        </authorList>
    </citation>
    <scope>NUCLEOTIDE SEQUENCE [LARGE SCALE GENOMIC DNA]</scope>
    <source>
        <strain evidence="2 3">TMW 1.1989</strain>
    </source>
</reference>
<dbReference type="NCBIfam" id="TIGR00176">
    <property type="entry name" value="mobB"/>
    <property type="match status" value="1"/>
</dbReference>
<dbReference type="Pfam" id="PF03205">
    <property type="entry name" value="MobB"/>
    <property type="match status" value="1"/>
</dbReference>
<gene>
    <name evidence="2" type="ORF">AYR53_04455</name>
</gene>
<dbReference type="STRING" id="375175.AYR53_04455"/>
<dbReference type="Proteomes" id="UP000078582">
    <property type="component" value="Chromosome"/>
</dbReference>
<evidence type="ECO:0000313" key="2">
    <source>
        <dbReference type="EMBL" id="ANK62084.1"/>
    </source>
</evidence>
<dbReference type="InterPro" id="IPR052539">
    <property type="entry name" value="MGD_biosynthesis_adapter"/>
</dbReference>
<dbReference type="InterPro" id="IPR004435">
    <property type="entry name" value="MobB_dom"/>
</dbReference>
<dbReference type="GeneID" id="42981493"/>
<dbReference type="RefSeq" id="WP_068279041.1">
    <property type="nucleotide sequence ID" value="NZ_CP014873.1"/>
</dbReference>
<keyword evidence="3" id="KW-1185">Reference proteome</keyword>
<dbReference type="OrthoDB" id="9786803at2"/>
<feature type="domain" description="Molybdopterin-guanine dinucleotide biosynthesis protein B (MobB)" evidence="1">
    <location>
        <begin position="5"/>
        <end position="133"/>
    </location>
</feature>
<dbReference type="PANTHER" id="PTHR40072:SF1">
    <property type="entry name" value="MOLYBDOPTERIN-GUANINE DINUCLEOTIDE BIOSYNTHESIS ADAPTER PROTEIN"/>
    <property type="match status" value="1"/>
</dbReference>
<dbReference type="GO" id="GO:0005525">
    <property type="term" value="F:GTP binding"/>
    <property type="evidence" value="ECO:0007669"/>
    <property type="project" value="InterPro"/>
</dbReference>
<dbReference type="GO" id="GO:0006777">
    <property type="term" value="P:Mo-molybdopterin cofactor biosynthetic process"/>
    <property type="evidence" value="ECO:0007669"/>
    <property type="project" value="InterPro"/>
</dbReference>
<proteinExistence type="predicted"/>
<protein>
    <submittedName>
        <fullName evidence="2">Molybdopterin-guanine dinucleotide biosynthesis protein B</fullName>
    </submittedName>
</protein>
<dbReference type="AlphaFoldDB" id="A0A192GZW7"/>
<dbReference type="PANTHER" id="PTHR40072">
    <property type="entry name" value="MOLYBDOPTERIN-GUANINE DINUCLEOTIDE BIOSYNTHESIS ADAPTER PROTEIN-RELATED"/>
    <property type="match status" value="1"/>
</dbReference>
<dbReference type="SUPFAM" id="SSF52540">
    <property type="entry name" value="P-loop containing nucleoside triphosphate hydrolases"/>
    <property type="match status" value="1"/>
</dbReference>
<dbReference type="Gene3D" id="3.40.50.300">
    <property type="entry name" value="P-loop containing nucleotide triphosphate hydrolases"/>
    <property type="match status" value="1"/>
</dbReference>
<evidence type="ECO:0000313" key="3">
    <source>
        <dbReference type="Proteomes" id="UP000078582"/>
    </source>
</evidence>
<sequence>MVAPLQVVGFKKSGKTTTIQSFLAVLKQYDQSVIVLKHDAHNASVDQPQTDTAKFSQAGAATTILATAQGIMLHQKITEQPKAADLVAQYRQADQFCLLEGFKEANYPKLVLVRPGEKARDFTQLSHVLAFASLTQPEFSDCIDFSTTTKREAWFNHFLQGGQTWPN</sequence>
<dbReference type="InterPro" id="IPR027417">
    <property type="entry name" value="P-loop_NTPase"/>
</dbReference>
<name>A0A192GZW7_9LACO</name>
<accession>A0A192GZW7</accession>
<evidence type="ECO:0000259" key="1">
    <source>
        <dbReference type="Pfam" id="PF03205"/>
    </source>
</evidence>
<dbReference type="EMBL" id="CP014873">
    <property type="protein sequence ID" value="ANK62084.1"/>
    <property type="molecule type" value="Genomic_DNA"/>
</dbReference>